<sequence>MGVRRSGGAELHVEQVDSPAVTTAGQMAVRSIPVVLFAVAGPPLVAVVLPDKTGDGWWLLAIFALFALTWLLQYLVQSPQPRPDKRVSLERWKWALSSVTKNRQVPADPGVRTTAAAVACTEVQAFVVLISFVLGVVLGILVQPDAPCSSFLGAPTGLTLVSAFRLRRSLTYLRVLHARTGIDGQRSQRQ</sequence>
<keyword evidence="1" id="KW-0472">Membrane</keyword>
<feature type="transmembrane region" description="Helical" evidence="1">
    <location>
        <begin position="32"/>
        <end position="50"/>
    </location>
</feature>
<evidence type="ECO:0000313" key="2">
    <source>
        <dbReference type="EMBL" id="GEO97008.1"/>
    </source>
</evidence>
<reference evidence="2 3" key="1">
    <citation type="submission" date="2019-07" db="EMBL/GenBank/DDBJ databases">
        <title>Whole genome shotgun sequence of Kocuria turfanensis NBRC 107627.</title>
        <authorList>
            <person name="Hosoyama A."/>
            <person name="Uohara A."/>
            <person name="Ohji S."/>
            <person name="Ichikawa N."/>
        </authorList>
    </citation>
    <scope>NUCLEOTIDE SEQUENCE [LARGE SCALE GENOMIC DNA]</scope>
    <source>
        <strain evidence="2 3">NBRC 107627</strain>
    </source>
</reference>
<dbReference type="AlphaFoldDB" id="A0A512IH80"/>
<evidence type="ECO:0000256" key="1">
    <source>
        <dbReference type="SAM" id="Phobius"/>
    </source>
</evidence>
<proteinExistence type="predicted"/>
<accession>A0A512IH80</accession>
<name>A0A512IH80_9MICC</name>
<feature type="transmembrane region" description="Helical" evidence="1">
    <location>
        <begin position="125"/>
        <end position="143"/>
    </location>
</feature>
<gene>
    <name evidence="2" type="ORF">KTU01_31310</name>
</gene>
<dbReference type="EMBL" id="BJZS01000103">
    <property type="protein sequence ID" value="GEO97008.1"/>
    <property type="molecule type" value="Genomic_DNA"/>
</dbReference>
<keyword evidence="3" id="KW-1185">Reference proteome</keyword>
<dbReference type="Proteomes" id="UP000321103">
    <property type="component" value="Unassembled WGS sequence"/>
</dbReference>
<organism evidence="2 3">
    <name type="scientific">Kocuria turfanensis</name>
    <dbReference type="NCBI Taxonomy" id="388357"/>
    <lineage>
        <taxon>Bacteria</taxon>
        <taxon>Bacillati</taxon>
        <taxon>Actinomycetota</taxon>
        <taxon>Actinomycetes</taxon>
        <taxon>Micrococcales</taxon>
        <taxon>Micrococcaceae</taxon>
        <taxon>Kocuria</taxon>
    </lineage>
</organism>
<comment type="caution">
    <text evidence="2">The sequence shown here is derived from an EMBL/GenBank/DDBJ whole genome shotgun (WGS) entry which is preliminary data.</text>
</comment>
<protein>
    <submittedName>
        <fullName evidence="2">Uncharacterized protein</fullName>
    </submittedName>
</protein>
<keyword evidence="1" id="KW-1133">Transmembrane helix</keyword>
<keyword evidence="1" id="KW-0812">Transmembrane</keyword>
<evidence type="ECO:0000313" key="3">
    <source>
        <dbReference type="Proteomes" id="UP000321103"/>
    </source>
</evidence>
<feature type="transmembrane region" description="Helical" evidence="1">
    <location>
        <begin position="56"/>
        <end position="76"/>
    </location>
</feature>